<proteinExistence type="predicted"/>
<dbReference type="GO" id="GO:0016787">
    <property type="term" value="F:hydrolase activity"/>
    <property type="evidence" value="ECO:0007669"/>
    <property type="project" value="UniProtKB-KW"/>
</dbReference>
<dbReference type="Proteomes" id="UP001367508">
    <property type="component" value="Unassembled WGS sequence"/>
</dbReference>
<reference evidence="5 6" key="1">
    <citation type="submission" date="2024-01" db="EMBL/GenBank/DDBJ databases">
        <title>The genomes of 5 underutilized Papilionoideae crops provide insights into root nodulation and disease resistanc.</title>
        <authorList>
            <person name="Jiang F."/>
        </authorList>
    </citation>
    <scope>NUCLEOTIDE SEQUENCE [LARGE SCALE GENOMIC DNA]</scope>
    <source>
        <strain evidence="5">LVBAO_FW01</strain>
        <tissue evidence="5">Leaves</tissue>
    </source>
</reference>
<evidence type="ECO:0000256" key="2">
    <source>
        <dbReference type="ARBA" id="ARBA00022806"/>
    </source>
</evidence>
<keyword evidence="2" id="KW-0547">Nucleotide-binding</keyword>
<sequence>MDSLAEIIDLEKGVDIHVATPGRLVDLLTRARVSLQMIKYQALDGADRMLDMDFESQIRKIVEQINMPPPGARQTMLFSATFPKEILSDKRSHLMDLLYAQRPNGVQGKLASTLVFVETKKGADALEHWLSCNTFPATTIHDDRTQQAHTQIYSFAAIKQCDALGKQW</sequence>
<protein>
    <recommendedName>
        <fullName evidence="4">Helicase ATP-binding domain-containing protein</fullName>
    </recommendedName>
</protein>
<feature type="domain" description="Helicase ATP-binding" evidence="4">
    <location>
        <begin position="1"/>
        <end position="100"/>
    </location>
</feature>
<evidence type="ECO:0000256" key="3">
    <source>
        <dbReference type="ARBA" id="ARBA00022884"/>
    </source>
</evidence>
<evidence type="ECO:0000256" key="1">
    <source>
        <dbReference type="ARBA" id="ARBA00022801"/>
    </source>
</evidence>
<keyword evidence="1" id="KW-0378">Hydrolase</keyword>
<dbReference type="Pfam" id="PF00270">
    <property type="entry name" value="DEAD"/>
    <property type="match status" value="1"/>
</dbReference>
<dbReference type="InterPro" id="IPR027417">
    <property type="entry name" value="P-loop_NTPase"/>
</dbReference>
<dbReference type="GO" id="GO:0003723">
    <property type="term" value="F:RNA binding"/>
    <property type="evidence" value="ECO:0007669"/>
    <property type="project" value="UniProtKB-KW"/>
</dbReference>
<dbReference type="AlphaFoldDB" id="A0AAN9QDR2"/>
<dbReference type="PANTHER" id="PTHR47958">
    <property type="entry name" value="ATP-DEPENDENT RNA HELICASE DBP3"/>
    <property type="match status" value="1"/>
</dbReference>
<dbReference type="GO" id="GO:0004386">
    <property type="term" value="F:helicase activity"/>
    <property type="evidence" value="ECO:0007669"/>
    <property type="project" value="UniProtKB-KW"/>
</dbReference>
<keyword evidence="3" id="KW-0694">RNA-binding</keyword>
<evidence type="ECO:0000259" key="4">
    <source>
        <dbReference type="PROSITE" id="PS51192"/>
    </source>
</evidence>
<dbReference type="Gene3D" id="3.40.50.300">
    <property type="entry name" value="P-loop containing nucleotide triphosphate hydrolases"/>
    <property type="match status" value="1"/>
</dbReference>
<dbReference type="GO" id="GO:0005524">
    <property type="term" value="F:ATP binding"/>
    <property type="evidence" value="ECO:0007669"/>
    <property type="project" value="InterPro"/>
</dbReference>
<evidence type="ECO:0000313" key="5">
    <source>
        <dbReference type="EMBL" id="KAK7331476.1"/>
    </source>
</evidence>
<keyword evidence="6" id="KW-1185">Reference proteome</keyword>
<accession>A0AAN9QDR2</accession>
<dbReference type="EMBL" id="JAYMYQ010000005">
    <property type="protein sequence ID" value="KAK7331476.1"/>
    <property type="molecule type" value="Genomic_DNA"/>
</dbReference>
<dbReference type="InterPro" id="IPR014001">
    <property type="entry name" value="Helicase_ATP-bd"/>
</dbReference>
<name>A0AAN9QDR2_CANGL</name>
<keyword evidence="2" id="KW-0067">ATP-binding</keyword>
<keyword evidence="2" id="KW-0347">Helicase</keyword>
<comment type="caution">
    <text evidence="5">The sequence shown here is derived from an EMBL/GenBank/DDBJ whole genome shotgun (WGS) entry which is preliminary data.</text>
</comment>
<gene>
    <name evidence="5" type="ORF">VNO77_25701</name>
</gene>
<organism evidence="5 6">
    <name type="scientific">Canavalia gladiata</name>
    <name type="common">Sword bean</name>
    <name type="synonym">Dolichos gladiatus</name>
    <dbReference type="NCBI Taxonomy" id="3824"/>
    <lineage>
        <taxon>Eukaryota</taxon>
        <taxon>Viridiplantae</taxon>
        <taxon>Streptophyta</taxon>
        <taxon>Embryophyta</taxon>
        <taxon>Tracheophyta</taxon>
        <taxon>Spermatophyta</taxon>
        <taxon>Magnoliopsida</taxon>
        <taxon>eudicotyledons</taxon>
        <taxon>Gunneridae</taxon>
        <taxon>Pentapetalae</taxon>
        <taxon>rosids</taxon>
        <taxon>fabids</taxon>
        <taxon>Fabales</taxon>
        <taxon>Fabaceae</taxon>
        <taxon>Papilionoideae</taxon>
        <taxon>50 kb inversion clade</taxon>
        <taxon>NPAAA clade</taxon>
        <taxon>indigoferoid/millettioid clade</taxon>
        <taxon>Phaseoleae</taxon>
        <taxon>Canavalia</taxon>
    </lineage>
</organism>
<dbReference type="SUPFAM" id="SSF52540">
    <property type="entry name" value="P-loop containing nucleoside triphosphate hydrolases"/>
    <property type="match status" value="1"/>
</dbReference>
<dbReference type="InterPro" id="IPR011545">
    <property type="entry name" value="DEAD/DEAH_box_helicase_dom"/>
</dbReference>
<dbReference type="PROSITE" id="PS51192">
    <property type="entry name" value="HELICASE_ATP_BIND_1"/>
    <property type="match status" value="1"/>
</dbReference>
<evidence type="ECO:0000313" key="6">
    <source>
        <dbReference type="Proteomes" id="UP001367508"/>
    </source>
</evidence>